<evidence type="ECO:0000256" key="1">
    <source>
        <dbReference type="SAM" id="MobiDB-lite"/>
    </source>
</evidence>
<dbReference type="RefSeq" id="XP_021338529.1">
    <property type="nucleotide sequence ID" value="XM_021481952.1"/>
</dbReference>
<sequence length="287" mass="32816">MPKVVYTGVLVALFLPLDLTAIAYSVHYTTKLSDRNPLKTLESTSIKYSLLSVPSDNTPDISVDNTDQLLDWNIRKTGYRLGTLNKRLRKARKSKCVLHATFTSNSPSSSIPLQEHNNAQSIKFLKAELKIVIWLRKSLFQLKKSLGTSTTSVVSNSKVLELLEKYRTKKEKLNRSKLSTFDNTKGLNSSYRGSELKFTLDNLHDKFVCNKKLKSIKNSKFQSSHKANYSKRINQIDKSATLDTIDNYNNFQYFFKNLKNKFNSSHIAKDESPIQKRPTFKRPPQGI</sequence>
<reference evidence="2 3" key="3">
    <citation type="journal article" date="2016" name="Sci. Rep.">
        <title>Genome-wide diversity and gene expression profiling of Babesia microti isolates identify polymorphic genes that mediate host-pathogen interactions.</title>
        <authorList>
            <person name="Silva J.C."/>
            <person name="Cornillot E."/>
            <person name="McCracken C."/>
            <person name="Usmani-Brown S."/>
            <person name="Dwivedi A."/>
            <person name="Ifeonu O.O."/>
            <person name="Crabtree J."/>
            <person name="Gotia H.T."/>
            <person name="Virji A.Z."/>
            <person name="Reynes C."/>
            <person name="Colinge J."/>
            <person name="Kumar V."/>
            <person name="Lawres L."/>
            <person name="Pazzi J.E."/>
            <person name="Pablo J.V."/>
            <person name="Hung C."/>
            <person name="Brancato J."/>
            <person name="Kumari P."/>
            <person name="Orvis J."/>
            <person name="Tretina K."/>
            <person name="Chibucos M."/>
            <person name="Ott S."/>
            <person name="Sadzewicz L."/>
            <person name="Sengamalay N."/>
            <person name="Shetty A.C."/>
            <person name="Su Q."/>
            <person name="Tallon L."/>
            <person name="Fraser C.M."/>
            <person name="Frutos R."/>
            <person name="Molina D.M."/>
            <person name="Krause P.J."/>
            <person name="Ben Mamoun C."/>
        </authorList>
    </citation>
    <scope>NUCLEOTIDE SEQUENCE [LARGE SCALE GENOMIC DNA]</scope>
    <source>
        <strain evidence="2 3">RI</strain>
    </source>
</reference>
<keyword evidence="3" id="KW-1185">Reference proteome</keyword>
<name>A0A1R4ABP6_BABMR</name>
<gene>
    <name evidence="2" type="ORF">BMR1_03g01621</name>
</gene>
<organism evidence="2 3">
    <name type="scientific">Babesia microti (strain RI)</name>
    <dbReference type="NCBI Taxonomy" id="1133968"/>
    <lineage>
        <taxon>Eukaryota</taxon>
        <taxon>Sar</taxon>
        <taxon>Alveolata</taxon>
        <taxon>Apicomplexa</taxon>
        <taxon>Aconoidasida</taxon>
        <taxon>Piroplasmida</taxon>
        <taxon>Babesiidae</taxon>
        <taxon>Babesia</taxon>
    </lineage>
</organism>
<protein>
    <submittedName>
        <fullName evidence="2">Uncharacterized protein</fullName>
    </submittedName>
</protein>
<dbReference type="Proteomes" id="UP000002899">
    <property type="component" value="Chromosome III"/>
</dbReference>
<accession>A0A1R4ABP6</accession>
<proteinExistence type="predicted"/>
<dbReference type="KEGG" id="bmic:BMR1_03g01621"/>
<dbReference type="VEuPathDB" id="PiroplasmaDB:BMR1_03g01621"/>
<evidence type="ECO:0000313" key="2">
    <source>
        <dbReference type="EMBL" id="SJK86365.1"/>
    </source>
</evidence>
<reference evidence="2 3" key="1">
    <citation type="journal article" date="2012" name="Nucleic Acids Res.">
        <title>Sequencing of the smallest Apicomplexan genome from the human pathogen Babesia microti.</title>
        <authorList>
            <person name="Cornillot E."/>
            <person name="Hadj-Kaddour K."/>
            <person name="Dassouli A."/>
            <person name="Noel B."/>
            <person name="Ranwez V."/>
            <person name="Vacherie B."/>
            <person name="Augagneur Y."/>
            <person name="Bres V."/>
            <person name="Duclos A."/>
            <person name="Randazzo S."/>
            <person name="Carcy B."/>
            <person name="Debierre-Grockiego F."/>
            <person name="Delbecq S."/>
            <person name="Moubri-Menage K."/>
            <person name="Shams-Eldin H."/>
            <person name="Usmani-Brown S."/>
            <person name="Bringaud F."/>
            <person name="Wincker P."/>
            <person name="Vivares C.P."/>
            <person name="Schwarz R.T."/>
            <person name="Schetters T.P."/>
            <person name="Krause P.J."/>
            <person name="Gorenflot A."/>
            <person name="Berry V."/>
            <person name="Barbe V."/>
            <person name="Ben Mamoun C."/>
        </authorList>
    </citation>
    <scope>NUCLEOTIDE SEQUENCE [LARGE SCALE GENOMIC DNA]</scope>
    <source>
        <strain evidence="2 3">RI</strain>
    </source>
</reference>
<feature type="region of interest" description="Disordered" evidence="1">
    <location>
        <begin position="268"/>
        <end position="287"/>
    </location>
</feature>
<reference evidence="2 3" key="2">
    <citation type="journal article" date="2013" name="PLoS ONE">
        <title>Whole genome mapping and re-organization of the nuclear and mitochondrial genomes of Babesia microti isolates.</title>
        <authorList>
            <person name="Cornillot E."/>
            <person name="Dassouli A."/>
            <person name="Garg A."/>
            <person name="Pachikara N."/>
            <person name="Randazzo S."/>
            <person name="Depoix D."/>
            <person name="Carcy B."/>
            <person name="Delbecq S."/>
            <person name="Frutos R."/>
            <person name="Silva J.C."/>
            <person name="Sutton R."/>
            <person name="Krause P.J."/>
            <person name="Mamoun C.B."/>
        </authorList>
    </citation>
    <scope>NUCLEOTIDE SEQUENCE [LARGE SCALE GENOMIC DNA]</scope>
    <source>
        <strain evidence="2 3">RI</strain>
    </source>
</reference>
<dbReference type="GeneID" id="33043694"/>
<dbReference type="EMBL" id="LN871598">
    <property type="protein sequence ID" value="SJK86365.1"/>
    <property type="molecule type" value="Genomic_DNA"/>
</dbReference>
<dbReference type="AlphaFoldDB" id="A0A1R4ABP6"/>
<evidence type="ECO:0000313" key="3">
    <source>
        <dbReference type="Proteomes" id="UP000002899"/>
    </source>
</evidence>